<dbReference type="PANTHER" id="PTHR43130:SF3">
    <property type="entry name" value="HTH-TYPE TRANSCRIPTIONAL REGULATOR RV1931C"/>
    <property type="match status" value="1"/>
</dbReference>
<dbReference type="EMBL" id="JGVH01000001">
    <property type="protein sequence ID" value="KER05218.1"/>
    <property type="molecule type" value="Genomic_DNA"/>
</dbReference>
<dbReference type="Proteomes" id="UP000028002">
    <property type="component" value="Unassembled WGS sequence"/>
</dbReference>
<dbReference type="GO" id="GO:0043565">
    <property type="term" value="F:sequence-specific DNA binding"/>
    <property type="evidence" value="ECO:0007669"/>
    <property type="project" value="InterPro"/>
</dbReference>
<dbReference type="InterPro" id="IPR052158">
    <property type="entry name" value="INH-QAR"/>
</dbReference>
<dbReference type="InterPro" id="IPR018060">
    <property type="entry name" value="HTH_AraC"/>
</dbReference>
<evidence type="ECO:0000259" key="3">
    <source>
        <dbReference type="PROSITE" id="PS01124"/>
    </source>
</evidence>
<name>A0A081S2R5_PHOTE</name>
<dbReference type="PANTHER" id="PTHR43130">
    <property type="entry name" value="ARAC-FAMILY TRANSCRIPTIONAL REGULATOR"/>
    <property type="match status" value="1"/>
</dbReference>
<evidence type="ECO:0000256" key="1">
    <source>
        <dbReference type="ARBA" id="ARBA00023015"/>
    </source>
</evidence>
<reference evidence="4 5" key="1">
    <citation type="submission" date="2014-03" db="EMBL/GenBank/DDBJ databases">
        <title>Draft Genome of Photorhabdus temperata Meg1.</title>
        <authorList>
            <person name="Hurst S.G.IV."/>
            <person name="Morris K."/>
            <person name="Thomas K."/>
            <person name="Tisa L.S."/>
        </authorList>
    </citation>
    <scope>NUCLEOTIDE SEQUENCE [LARGE SCALE GENOMIC DNA]</scope>
    <source>
        <strain evidence="4 5">Meg1</strain>
    </source>
</reference>
<gene>
    <name evidence="4" type="ORF">MEG1DRAFT_00113</name>
</gene>
<dbReference type="SUPFAM" id="SSF46689">
    <property type="entry name" value="Homeodomain-like"/>
    <property type="match status" value="1"/>
</dbReference>
<dbReference type="Gene3D" id="1.10.10.60">
    <property type="entry name" value="Homeodomain-like"/>
    <property type="match status" value="1"/>
</dbReference>
<evidence type="ECO:0000256" key="2">
    <source>
        <dbReference type="ARBA" id="ARBA00023163"/>
    </source>
</evidence>
<dbReference type="InterPro" id="IPR009057">
    <property type="entry name" value="Homeodomain-like_sf"/>
</dbReference>
<keyword evidence="2" id="KW-0804">Transcription</keyword>
<dbReference type="Gene3D" id="3.40.50.880">
    <property type="match status" value="1"/>
</dbReference>
<dbReference type="Pfam" id="PF12833">
    <property type="entry name" value="HTH_18"/>
    <property type="match status" value="1"/>
</dbReference>
<feature type="domain" description="HTH araC/xylS-type" evidence="3">
    <location>
        <begin position="218"/>
        <end position="316"/>
    </location>
</feature>
<dbReference type="GO" id="GO:0003700">
    <property type="term" value="F:DNA-binding transcription factor activity"/>
    <property type="evidence" value="ECO:0007669"/>
    <property type="project" value="InterPro"/>
</dbReference>
<dbReference type="SMART" id="SM00342">
    <property type="entry name" value="HTH_ARAC"/>
    <property type="match status" value="1"/>
</dbReference>
<dbReference type="Pfam" id="PF01965">
    <property type="entry name" value="DJ-1_PfpI"/>
    <property type="match status" value="1"/>
</dbReference>
<dbReference type="InterPro" id="IPR029062">
    <property type="entry name" value="Class_I_gatase-like"/>
</dbReference>
<dbReference type="SUPFAM" id="SSF52317">
    <property type="entry name" value="Class I glutamine amidotransferase-like"/>
    <property type="match status" value="1"/>
</dbReference>
<dbReference type="PROSITE" id="PS01124">
    <property type="entry name" value="HTH_ARAC_FAMILY_2"/>
    <property type="match status" value="1"/>
</dbReference>
<comment type="caution">
    <text evidence="4">The sequence shown here is derived from an EMBL/GenBank/DDBJ whole genome shotgun (WGS) entry which is preliminary data.</text>
</comment>
<dbReference type="InterPro" id="IPR002818">
    <property type="entry name" value="DJ-1/PfpI"/>
</dbReference>
<sequence>MIHNITILAVPNVQLLDVSGPLDVFAEANRILHRQVYSLSVMSTGSDIITSSSGVRLMADVILSHTASHPADTFLVAGAPDAHNHTLSEQERVAIIEMCHRSQRYGSVCTGALLLAQTGLLKQRRVTTHWECAELLAMRFPEITVEPDMFYVADGPLRTAAGVTSGLDLALRLVEEDLGRELALEVAASLVMFFRRPVCQGHFIRRSQLSLSGRAAFQDLQRWAQANLQDISGLQDMATHMNLSIRHLGRLFRQELNMKAGVWLENARIEKARTLLEEGRLPLKAIPGACGYRSSDVMRRAFIKNTGMTPSVYRKIFLQTQQTGIKKEN</sequence>
<dbReference type="AlphaFoldDB" id="A0A081S2R5"/>
<dbReference type="RefSeq" id="WP_036836778.1">
    <property type="nucleotide sequence ID" value="NZ_CAWLUD010000001.1"/>
</dbReference>
<evidence type="ECO:0000313" key="5">
    <source>
        <dbReference type="Proteomes" id="UP000028002"/>
    </source>
</evidence>
<keyword evidence="1" id="KW-0805">Transcription regulation</keyword>
<accession>A0A081S2R5</accession>
<dbReference type="PATRIC" id="fig|1393735.3.peg.115"/>
<organism evidence="4 5">
    <name type="scientific">Photorhabdus temperata subsp. temperata Meg1</name>
    <dbReference type="NCBI Taxonomy" id="1393735"/>
    <lineage>
        <taxon>Bacteria</taxon>
        <taxon>Pseudomonadati</taxon>
        <taxon>Pseudomonadota</taxon>
        <taxon>Gammaproteobacteria</taxon>
        <taxon>Enterobacterales</taxon>
        <taxon>Morganellaceae</taxon>
        <taxon>Photorhabdus</taxon>
    </lineage>
</organism>
<proteinExistence type="predicted"/>
<evidence type="ECO:0000313" key="4">
    <source>
        <dbReference type="EMBL" id="KER05218.1"/>
    </source>
</evidence>
<protein>
    <submittedName>
        <fullName evidence="4">Transcriptional regulator, AraC family</fullName>
    </submittedName>
</protein>
<dbReference type="CDD" id="cd03137">
    <property type="entry name" value="GATase1_AraC_1"/>
    <property type="match status" value="1"/>
</dbReference>